<comment type="caution">
    <text evidence="2">The sequence shown here is derived from an EMBL/GenBank/DDBJ whole genome shotgun (WGS) entry which is preliminary data.</text>
</comment>
<proteinExistence type="predicted"/>
<sequence length="57" mass="6012">MLDRAEPPAFGHPGPTVGPESVSLVCQVSPEAARARTLVAVRTYPPTTRPRTRDAAG</sequence>
<evidence type="ECO:0000313" key="3">
    <source>
        <dbReference type="Proteomes" id="UP000608955"/>
    </source>
</evidence>
<dbReference type="AlphaFoldDB" id="A0A918Y8A1"/>
<organism evidence="2 3">
    <name type="scientific">Streptomyces naganishii JCM 4654</name>
    <dbReference type="NCBI Taxonomy" id="1306179"/>
    <lineage>
        <taxon>Bacteria</taxon>
        <taxon>Bacillati</taxon>
        <taxon>Actinomycetota</taxon>
        <taxon>Actinomycetes</taxon>
        <taxon>Kitasatosporales</taxon>
        <taxon>Streptomycetaceae</taxon>
        <taxon>Streptomyces</taxon>
    </lineage>
</organism>
<keyword evidence="3" id="KW-1185">Reference proteome</keyword>
<dbReference type="EMBL" id="BMVF01000014">
    <property type="protein sequence ID" value="GHD93388.1"/>
    <property type="molecule type" value="Genomic_DNA"/>
</dbReference>
<evidence type="ECO:0000256" key="1">
    <source>
        <dbReference type="SAM" id="MobiDB-lite"/>
    </source>
</evidence>
<gene>
    <name evidence="2" type="ORF">GCM10010508_49860</name>
</gene>
<feature type="region of interest" description="Disordered" evidence="1">
    <location>
        <begin position="1"/>
        <end position="20"/>
    </location>
</feature>
<name>A0A918Y8A1_9ACTN</name>
<protein>
    <submittedName>
        <fullName evidence="2">Uncharacterized protein</fullName>
    </submittedName>
</protein>
<dbReference type="Proteomes" id="UP000608955">
    <property type="component" value="Unassembled WGS sequence"/>
</dbReference>
<accession>A0A918Y8A1</accession>
<reference evidence="2" key="1">
    <citation type="journal article" date="2014" name="Int. J. Syst. Evol. Microbiol.">
        <title>Complete genome sequence of Corynebacterium casei LMG S-19264T (=DSM 44701T), isolated from a smear-ripened cheese.</title>
        <authorList>
            <consortium name="US DOE Joint Genome Institute (JGI-PGF)"/>
            <person name="Walter F."/>
            <person name="Albersmeier A."/>
            <person name="Kalinowski J."/>
            <person name="Ruckert C."/>
        </authorList>
    </citation>
    <scope>NUCLEOTIDE SEQUENCE</scope>
    <source>
        <strain evidence="2">JCM 4654</strain>
    </source>
</reference>
<evidence type="ECO:0000313" key="2">
    <source>
        <dbReference type="EMBL" id="GHD93388.1"/>
    </source>
</evidence>
<reference evidence="2" key="2">
    <citation type="submission" date="2020-09" db="EMBL/GenBank/DDBJ databases">
        <authorList>
            <person name="Sun Q."/>
            <person name="Ohkuma M."/>
        </authorList>
    </citation>
    <scope>NUCLEOTIDE SEQUENCE</scope>
    <source>
        <strain evidence="2">JCM 4654</strain>
    </source>
</reference>